<name>A0ACA9R0X5_9GLOM</name>
<sequence>GRQLRHGSQHVIPPQAGASATYSVSWNREMEDGRDYCIASTSHFRRAVLVLYWNSGLALAHELSHIRNRYWSRTRSDKEQQLTFVKHEEKKFEEKSAITLDGLLWLANHTEISPSSRDALIILIKELTEVPALTLMDEAKMKEAPWKAIFET</sequence>
<keyword evidence="2" id="KW-1185">Reference proteome</keyword>
<feature type="non-terminal residue" evidence="1">
    <location>
        <position position="1"/>
    </location>
</feature>
<dbReference type="Proteomes" id="UP000789525">
    <property type="component" value="Unassembled WGS sequence"/>
</dbReference>
<evidence type="ECO:0000313" key="2">
    <source>
        <dbReference type="Proteomes" id="UP000789525"/>
    </source>
</evidence>
<dbReference type="EMBL" id="CAJVPT010065449">
    <property type="protein sequence ID" value="CAG8771876.1"/>
    <property type="molecule type" value="Genomic_DNA"/>
</dbReference>
<accession>A0ACA9R0X5</accession>
<organism evidence="1 2">
    <name type="scientific">Acaulospora colombiana</name>
    <dbReference type="NCBI Taxonomy" id="27376"/>
    <lineage>
        <taxon>Eukaryota</taxon>
        <taxon>Fungi</taxon>
        <taxon>Fungi incertae sedis</taxon>
        <taxon>Mucoromycota</taxon>
        <taxon>Glomeromycotina</taxon>
        <taxon>Glomeromycetes</taxon>
        <taxon>Diversisporales</taxon>
        <taxon>Acaulosporaceae</taxon>
        <taxon>Acaulospora</taxon>
    </lineage>
</organism>
<reference evidence="1" key="1">
    <citation type="submission" date="2021-06" db="EMBL/GenBank/DDBJ databases">
        <authorList>
            <person name="Kallberg Y."/>
            <person name="Tangrot J."/>
            <person name="Rosling A."/>
        </authorList>
    </citation>
    <scope>NUCLEOTIDE SEQUENCE</scope>
    <source>
        <strain evidence="1">CL356</strain>
    </source>
</reference>
<proteinExistence type="predicted"/>
<feature type="non-terminal residue" evidence="1">
    <location>
        <position position="152"/>
    </location>
</feature>
<evidence type="ECO:0000313" key="1">
    <source>
        <dbReference type="EMBL" id="CAG8771876.1"/>
    </source>
</evidence>
<protein>
    <submittedName>
        <fullName evidence="1">4521_t:CDS:1</fullName>
    </submittedName>
</protein>
<gene>
    <name evidence="1" type="ORF">ACOLOM_LOCUS13842</name>
</gene>
<comment type="caution">
    <text evidence="1">The sequence shown here is derived from an EMBL/GenBank/DDBJ whole genome shotgun (WGS) entry which is preliminary data.</text>
</comment>